<keyword evidence="2" id="KW-1185">Reference proteome</keyword>
<dbReference type="Proteomes" id="UP000053246">
    <property type="component" value="Unassembled WGS sequence"/>
</dbReference>
<name>A0A9X0LEX5_9ACTN</name>
<evidence type="ECO:0000313" key="2">
    <source>
        <dbReference type="Proteomes" id="UP000053246"/>
    </source>
</evidence>
<reference evidence="1 2" key="1">
    <citation type="submission" date="2015-10" db="EMBL/GenBank/DDBJ databases">
        <authorList>
            <person name="Ju K.-S."/>
            <person name="Doroghazi J.R."/>
            <person name="Metcalf W.W."/>
        </authorList>
    </citation>
    <scope>NUCLEOTIDE SEQUENCE [LARGE SCALE GENOMIC DNA]</scope>
    <source>
        <strain evidence="1 2">NRRL B-24793</strain>
    </source>
</reference>
<proteinExistence type="predicted"/>
<dbReference type="EMBL" id="LMWI01000001">
    <property type="protein sequence ID" value="KUJ47686.1"/>
    <property type="molecule type" value="Genomic_DNA"/>
</dbReference>
<comment type="caution">
    <text evidence="1">The sequence shown here is derived from an EMBL/GenBank/DDBJ whole genome shotgun (WGS) entry which is preliminary data.</text>
</comment>
<evidence type="ECO:0000313" key="1">
    <source>
        <dbReference type="EMBL" id="KUJ47686.1"/>
    </source>
</evidence>
<gene>
    <name evidence="1" type="ORF">ADL17_00710</name>
</gene>
<sequence>MPGQSLELVAPSAAVVNVELAELPRVTSVAAHVRFASGAYGRGFQIGPRGYHEFACTYMVAANPVDRLLVHGREVVVSESLDKHTSVATLIGDYHELMTVFGGPAPRRERLVELFATLEIADQVRGMVVRPRRETLLGTMSEHIALFAEGLGSLSIPGPAHAASLQPRHQGARTMFGEVWRSPLPGVTSAAQLTDYTYTLGFPSAMAEVVFADADDAVTDADKLAWLEQINISWTVG</sequence>
<dbReference type="AlphaFoldDB" id="A0A9X0LEX5"/>
<accession>A0A9X0LEX5</accession>
<organism evidence="1 2">
    <name type="scientific">Micromonospora maris</name>
    <dbReference type="NCBI Taxonomy" id="1003110"/>
    <lineage>
        <taxon>Bacteria</taxon>
        <taxon>Bacillati</taxon>
        <taxon>Actinomycetota</taxon>
        <taxon>Actinomycetes</taxon>
        <taxon>Micromonosporales</taxon>
        <taxon>Micromonosporaceae</taxon>
        <taxon>Micromonospora</taxon>
    </lineage>
</organism>
<protein>
    <submittedName>
        <fullName evidence="1">Uncharacterized protein</fullName>
    </submittedName>
</protein>